<dbReference type="Proteomes" id="UP001146120">
    <property type="component" value="Unassembled WGS sequence"/>
</dbReference>
<protein>
    <recommendedName>
        <fullName evidence="5">TsaA-like domain-containing protein</fullName>
    </recommendedName>
</protein>
<evidence type="ECO:0000256" key="2">
    <source>
        <dbReference type="ARBA" id="ARBA00033753"/>
    </source>
</evidence>
<gene>
    <name evidence="6" type="ORF">N0F65_005907</name>
</gene>
<comment type="caution">
    <text evidence="6">The sequence shown here is derived from an EMBL/GenBank/DDBJ whole genome shotgun (WGS) entry which is preliminary data.</text>
</comment>
<dbReference type="PANTHER" id="PTHR12818">
    <property type="entry name" value="TRNA (ADENINE(37)-N6)-METHYLTRANSFERASE"/>
    <property type="match status" value="1"/>
</dbReference>
<dbReference type="InterPro" id="IPR036414">
    <property type="entry name" value="YaeB_N_sf"/>
</dbReference>
<evidence type="ECO:0000259" key="5">
    <source>
        <dbReference type="PROSITE" id="PS51668"/>
    </source>
</evidence>
<proteinExistence type="inferred from homology"/>
<feature type="signal peptide" evidence="4">
    <location>
        <begin position="1"/>
        <end position="18"/>
    </location>
</feature>
<dbReference type="InterPro" id="IPR040372">
    <property type="entry name" value="YaeB-like"/>
</dbReference>
<dbReference type="NCBIfam" id="TIGR00104">
    <property type="entry name" value="tRNA_TsaA"/>
    <property type="match status" value="1"/>
</dbReference>
<evidence type="ECO:0000313" key="7">
    <source>
        <dbReference type="Proteomes" id="UP001146120"/>
    </source>
</evidence>
<dbReference type="Gene3D" id="2.30.30.140">
    <property type="match status" value="1"/>
</dbReference>
<dbReference type="SUPFAM" id="SSF118196">
    <property type="entry name" value="YaeB-like"/>
    <property type="match status" value="1"/>
</dbReference>
<dbReference type="InterPro" id="IPR036413">
    <property type="entry name" value="YaeB-like_sf"/>
</dbReference>
<dbReference type="InterPro" id="IPR023370">
    <property type="entry name" value="TrmO-like_N"/>
</dbReference>
<dbReference type="Pfam" id="PF01980">
    <property type="entry name" value="TrmO_N"/>
    <property type="match status" value="1"/>
</dbReference>
<feature type="compositionally biased region" description="Basic and acidic residues" evidence="3">
    <location>
        <begin position="349"/>
        <end position="359"/>
    </location>
</feature>
<sequence length="423" mass="46663">MVMHVAIVVASATCACVSLWLWAQQQQRANARIRLLEAQLSQKDAARATERQGRVAAEKELRRVMQEKLDTSRGYFVQSIATVSSCFKHCLGTPRQGYFAPDTRGRIELHRNISPEALDGLEDFSHVWIIFVFHMNTNGSNVRAHSGLLSDSHRHTFRAKVAPPMLKKRVGIFCTRTPHRPNPIDITLAKVASIDKKQRAIFITGLDLVDGTPVLDIKPYVPQYDAITDARIASWLTPDGPALCGQVTWKDDADRAVLEQLAHRSTHYRGAAAAFVRAVEQVLLVDVRSNDQTARLTTAHDTTLVLDNARITYGVDTATGIVTVLHIAEAQTAVQPPSANGVAQASMSKADKDKREKTSDGNPSCVGLYVDALDSKNLWAEGKIISCSTKKQLVKVHFPGWHKRHDVWNDVGSIAAHGAFARM</sequence>
<dbReference type="SUPFAM" id="SSF54160">
    <property type="entry name" value="Chromo domain-like"/>
    <property type="match status" value="1"/>
</dbReference>
<organism evidence="6 7">
    <name type="scientific">Lagenidium giganteum</name>
    <dbReference type="NCBI Taxonomy" id="4803"/>
    <lineage>
        <taxon>Eukaryota</taxon>
        <taxon>Sar</taxon>
        <taxon>Stramenopiles</taxon>
        <taxon>Oomycota</taxon>
        <taxon>Peronosporomycetes</taxon>
        <taxon>Pythiales</taxon>
        <taxon>Pythiaceae</taxon>
    </lineage>
</organism>
<dbReference type="PROSITE" id="PS51668">
    <property type="entry name" value="TSAA_2"/>
    <property type="match status" value="1"/>
</dbReference>
<dbReference type="PANTHER" id="PTHR12818:SF0">
    <property type="entry name" value="TRNA (ADENINE(37)-N6)-METHYLTRANSFERASE"/>
    <property type="match status" value="1"/>
</dbReference>
<dbReference type="CDD" id="cd09281">
    <property type="entry name" value="UPF0066"/>
    <property type="match status" value="1"/>
</dbReference>
<dbReference type="AlphaFoldDB" id="A0AAV2ZAD2"/>
<dbReference type="InterPro" id="IPR016197">
    <property type="entry name" value="Chromo-like_dom_sf"/>
</dbReference>
<dbReference type="CDD" id="cd20104">
    <property type="entry name" value="MBT_PHF20L1-like"/>
    <property type="match status" value="1"/>
</dbReference>
<evidence type="ECO:0000313" key="6">
    <source>
        <dbReference type="EMBL" id="DBA02880.1"/>
    </source>
</evidence>
<reference evidence="6" key="2">
    <citation type="journal article" date="2023" name="Microbiol Resour">
        <title>Decontamination and Annotation of the Draft Genome Sequence of the Oomycete Lagenidium giganteum ARSEF 373.</title>
        <authorList>
            <person name="Morgan W.R."/>
            <person name="Tartar A."/>
        </authorList>
    </citation>
    <scope>NUCLEOTIDE SEQUENCE</scope>
    <source>
        <strain evidence="6">ARSEF 373</strain>
    </source>
</reference>
<accession>A0AAV2ZAD2</accession>
<keyword evidence="4" id="KW-0732">Signal</keyword>
<reference evidence="6" key="1">
    <citation type="submission" date="2022-11" db="EMBL/GenBank/DDBJ databases">
        <authorList>
            <person name="Morgan W.R."/>
            <person name="Tartar A."/>
        </authorList>
    </citation>
    <scope>NUCLEOTIDE SEQUENCE</scope>
    <source>
        <strain evidence="6">ARSEF 373</strain>
    </source>
</reference>
<feature type="chain" id="PRO_5043875731" description="TsaA-like domain-containing protein" evidence="4">
    <location>
        <begin position="19"/>
        <end position="423"/>
    </location>
</feature>
<dbReference type="EMBL" id="DAKRPA010000025">
    <property type="protein sequence ID" value="DBA02880.1"/>
    <property type="molecule type" value="Genomic_DNA"/>
</dbReference>
<name>A0AAV2ZAD2_9STRA</name>
<keyword evidence="7" id="KW-1185">Reference proteome</keyword>
<comment type="similarity">
    <text evidence="2">Belongs to the tRNA methyltransferase O family.</text>
</comment>
<dbReference type="Gene3D" id="2.40.30.70">
    <property type="entry name" value="YaeB-like"/>
    <property type="match status" value="1"/>
</dbReference>
<evidence type="ECO:0000256" key="1">
    <source>
        <dbReference type="ARBA" id="ARBA00022691"/>
    </source>
</evidence>
<evidence type="ECO:0000256" key="3">
    <source>
        <dbReference type="SAM" id="MobiDB-lite"/>
    </source>
</evidence>
<keyword evidence="1" id="KW-0949">S-adenosyl-L-methionine</keyword>
<feature type="compositionally biased region" description="Polar residues" evidence="3">
    <location>
        <begin position="336"/>
        <end position="347"/>
    </location>
</feature>
<evidence type="ECO:0000256" key="4">
    <source>
        <dbReference type="SAM" id="SignalP"/>
    </source>
</evidence>
<feature type="domain" description="TsaA-like" evidence="5">
    <location>
        <begin position="77"/>
        <end position="229"/>
    </location>
</feature>
<feature type="region of interest" description="Disordered" evidence="3">
    <location>
        <begin position="336"/>
        <end position="361"/>
    </location>
</feature>